<dbReference type="Gene3D" id="2.30.30.40">
    <property type="entry name" value="SH3 Domains"/>
    <property type="match status" value="3"/>
</dbReference>
<evidence type="ECO:0000256" key="5">
    <source>
        <dbReference type="PROSITE-ProRule" id="PRU00192"/>
    </source>
</evidence>
<evidence type="ECO:0000256" key="4">
    <source>
        <dbReference type="ARBA" id="ARBA00040640"/>
    </source>
</evidence>
<dbReference type="InterPro" id="IPR050384">
    <property type="entry name" value="Endophilin_SH3RF"/>
</dbReference>
<comment type="function">
    <text evidence="3">Induces bone resorption, acting probably through a signaling cascade which results in the secretion of factor(s) enhancing osteoclast formation and activity.</text>
</comment>
<organism evidence="8 9">
    <name type="scientific">Acanthochromis polyacanthus</name>
    <name type="common">spiny chromis</name>
    <dbReference type="NCBI Taxonomy" id="80966"/>
    <lineage>
        <taxon>Eukaryota</taxon>
        <taxon>Metazoa</taxon>
        <taxon>Chordata</taxon>
        <taxon>Craniata</taxon>
        <taxon>Vertebrata</taxon>
        <taxon>Euteleostomi</taxon>
        <taxon>Actinopterygii</taxon>
        <taxon>Neopterygii</taxon>
        <taxon>Teleostei</taxon>
        <taxon>Neoteleostei</taxon>
        <taxon>Acanthomorphata</taxon>
        <taxon>Ovalentaria</taxon>
        <taxon>Pomacentridae</taxon>
        <taxon>Acanthochromis</taxon>
    </lineage>
</organism>
<dbReference type="InterPro" id="IPR001452">
    <property type="entry name" value="SH3_domain"/>
</dbReference>
<dbReference type="STRING" id="80966.ENSAPOP00000011717"/>
<reference evidence="8" key="2">
    <citation type="submission" date="2025-09" db="UniProtKB">
        <authorList>
            <consortium name="Ensembl"/>
        </authorList>
    </citation>
    <scope>IDENTIFICATION</scope>
</reference>
<dbReference type="Ensembl" id="ENSAPOT00000019381.1">
    <property type="protein sequence ID" value="ENSAPOP00000011717.1"/>
    <property type="gene ID" value="ENSAPOG00000000392.1"/>
</dbReference>
<dbReference type="Pfam" id="PF14604">
    <property type="entry name" value="SH3_9"/>
    <property type="match status" value="1"/>
</dbReference>
<evidence type="ECO:0000313" key="8">
    <source>
        <dbReference type="Ensembl" id="ENSAPOP00000011717.1"/>
    </source>
</evidence>
<dbReference type="PRINTS" id="PR00452">
    <property type="entry name" value="SH3DOMAIN"/>
</dbReference>
<dbReference type="GO" id="GO:0039021">
    <property type="term" value="P:pronephric glomerulus development"/>
    <property type="evidence" value="ECO:0007669"/>
    <property type="project" value="Ensembl"/>
</dbReference>
<feature type="region of interest" description="Disordered" evidence="6">
    <location>
        <begin position="22"/>
        <end position="82"/>
    </location>
</feature>
<dbReference type="GO" id="GO:0005886">
    <property type="term" value="C:plasma membrane"/>
    <property type="evidence" value="ECO:0007669"/>
    <property type="project" value="TreeGrafter"/>
</dbReference>
<keyword evidence="1 5" id="KW-0728">SH3 domain</keyword>
<dbReference type="PROSITE" id="PS50002">
    <property type="entry name" value="SH3"/>
    <property type="match status" value="1"/>
</dbReference>
<accession>A0A3Q1F722</accession>
<dbReference type="SMART" id="SM00326">
    <property type="entry name" value="SH3"/>
    <property type="match status" value="1"/>
</dbReference>
<evidence type="ECO:0000313" key="9">
    <source>
        <dbReference type="Proteomes" id="UP000257200"/>
    </source>
</evidence>
<reference evidence="8" key="1">
    <citation type="submission" date="2025-08" db="UniProtKB">
        <authorList>
            <consortium name="Ensembl"/>
        </authorList>
    </citation>
    <scope>IDENTIFICATION</scope>
</reference>
<evidence type="ECO:0000256" key="2">
    <source>
        <dbReference type="ARBA" id="ARBA00023043"/>
    </source>
</evidence>
<dbReference type="GO" id="GO:0016477">
    <property type="term" value="P:cell migration"/>
    <property type="evidence" value="ECO:0007669"/>
    <property type="project" value="TreeGrafter"/>
</dbReference>
<sequence>MEGELNGKRGLFPDNFVKEVKKESKEVKETKNEPKEETSQPQRREKSAGNVANLVQRMSTIGIPTGGFQPQPPAASKKPKKRQCKVLFDYQPQNEDELELKVGESIEIIEEVEEGWWSGQLNGKSGLFPSNFVKELDPVGEDGESNDATADETGKDWITATPTSPQSASGNGVITQPKKIRGVGFGDIFREGSVKLRVRLPSSETEEKKEKVSVMLTTKQMSKEYCKVTFAFDSTHEDELSLKEGEIIHVLILTMSNSNVYMEK</sequence>
<evidence type="ECO:0000256" key="6">
    <source>
        <dbReference type="SAM" id="MobiDB-lite"/>
    </source>
</evidence>
<dbReference type="SUPFAM" id="SSF50044">
    <property type="entry name" value="SH3-domain"/>
    <property type="match status" value="3"/>
</dbReference>
<dbReference type="GO" id="GO:0005737">
    <property type="term" value="C:cytoplasm"/>
    <property type="evidence" value="ECO:0007669"/>
    <property type="project" value="TreeGrafter"/>
</dbReference>
<evidence type="ECO:0000256" key="1">
    <source>
        <dbReference type="ARBA" id="ARBA00022443"/>
    </source>
</evidence>
<dbReference type="FunFam" id="2.30.30.40:FF:000072">
    <property type="entry name" value="Unconventional Myosin IB"/>
    <property type="match status" value="1"/>
</dbReference>
<feature type="domain" description="SH3" evidence="7">
    <location>
        <begin position="79"/>
        <end position="138"/>
    </location>
</feature>
<dbReference type="PRINTS" id="PR00499">
    <property type="entry name" value="P67PHOX"/>
</dbReference>
<protein>
    <recommendedName>
        <fullName evidence="4">Osteoclast-stimulating factor 1</fullName>
    </recommendedName>
</protein>
<name>A0A3Q1F722_9TELE</name>
<proteinExistence type="predicted"/>
<dbReference type="GeneTree" id="ENSGT00940000157566"/>
<dbReference type="InParanoid" id="A0A3Q1F722"/>
<dbReference type="PANTHER" id="PTHR14167">
    <property type="entry name" value="SH3 DOMAIN-CONTAINING"/>
    <property type="match status" value="1"/>
</dbReference>
<keyword evidence="9" id="KW-1185">Reference proteome</keyword>
<dbReference type="AlphaFoldDB" id="A0A3Q1F722"/>
<evidence type="ECO:0000256" key="3">
    <source>
        <dbReference type="ARBA" id="ARBA00037432"/>
    </source>
</evidence>
<dbReference type="InterPro" id="IPR036028">
    <property type="entry name" value="SH3-like_dom_sf"/>
</dbReference>
<dbReference type="GO" id="GO:0003094">
    <property type="term" value="P:glomerular filtration"/>
    <property type="evidence" value="ECO:0007669"/>
    <property type="project" value="Ensembl"/>
</dbReference>
<evidence type="ECO:0000259" key="7">
    <source>
        <dbReference type="PROSITE" id="PS50002"/>
    </source>
</evidence>
<feature type="compositionally biased region" description="Basic and acidic residues" evidence="6">
    <location>
        <begin position="22"/>
        <end position="47"/>
    </location>
</feature>
<dbReference type="GO" id="GO:0007015">
    <property type="term" value="P:actin filament organization"/>
    <property type="evidence" value="ECO:0007669"/>
    <property type="project" value="TreeGrafter"/>
</dbReference>
<keyword evidence="2" id="KW-0040">ANK repeat</keyword>
<dbReference type="Proteomes" id="UP000257200">
    <property type="component" value="Unplaced"/>
</dbReference>
<dbReference type="PANTHER" id="PTHR14167:SF23">
    <property type="entry name" value="CD2-ASSOCIATED PROTEIN"/>
    <property type="match status" value="1"/>
</dbReference>
<dbReference type="GO" id="GO:0031252">
    <property type="term" value="C:cell leading edge"/>
    <property type="evidence" value="ECO:0007669"/>
    <property type="project" value="TreeGrafter"/>
</dbReference>
<dbReference type="GO" id="GO:0031982">
    <property type="term" value="C:vesicle"/>
    <property type="evidence" value="ECO:0007669"/>
    <property type="project" value="TreeGrafter"/>
</dbReference>